<accession>A0A1S8L134</accession>
<sequence>MKEMPLEKRKITSSRLILGCSGFTNHFNKNAYTKEELLKAEKAVDAALATGITMFDCSDSYCMGKAEMMFGEILSSNSNLRENIIIQSKCGSYYTAEKNIKYYDLSKKYILNSVDEILKRLNTEYLDILIIPGADPLMEVEEISETFDKLIDLGKVKHFGVSNMNTEQIKYLNSYCKESIIVNQNTGMNINFSDGIIEYCNLKDIQIQAYLSLENGIYDGNIVENISEVDFQAKRLLEKVAKEKETTLEVIVLGWLMKHPAMIQPVLRTINTDVIQNCRAAIKQAKEMNKEEWYELYNVFIAKRNF</sequence>
<dbReference type="Gene3D" id="3.20.20.100">
    <property type="entry name" value="NADP-dependent oxidoreductase domain"/>
    <property type="match status" value="1"/>
</dbReference>
<dbReference type="PANTHER" id="PTHR43364">
    <property type="entry name" value="NADH-SPECIFIC METHYLGLYOXAL REDUCTASE-RELATED"/>
    <property type="match status" value="1"/>
</dbReference>
<dbReference type="GO" id="GO:0016491">
    <property type="term" value="F:oxidoreductase activity"/>
    <property type="evidence" value="ECO:0007669"/>
    <property type="project" value="UniProtKB-KW"/>
</dbReference>
<dbReference type="PANTHER" id="PTHR43364:SF1">
    <property type="entry name" value="OXIDOREDUCTASE YDHF"/>
    <property type="match status" value="1"/>
</dbReference>
<dbReference type="SUPFAM" id="SSF51430">
    <property type="entry name" value="NAD(P)-linked oxidoreductase"/>
    <property type="match status" value="1"/>
</dbReference>
<organism evidence="2 3">
    <name type="scientific">Clostridium felsineum</name>
    <dbReference type="NCBI Taxonomy" id="36839"/>
    <lineage>
        <taxon>Bacteria</taxon>
        <taxon>Bacillati</taxon>
        <taxon>Bacillota</taxon>
        <taxon>Clostridia</taxon>
        <taxon>Eubacteriales</taxon>
        <taxon>Clostridiaceae</taxon>
        <taxon>Clostridium</taxon>
    </lineage>
</organism>
<keyword evidence="2" id="KW-0560">Oxidoreductase</keyword>
<name>A0A1S8L134_9CLOT</name>
<dbReference type="PRINTS" id="PR00069">
    <property type="entry name" value="ALDKETRDTASE"/>
</dbReference>
<dbReference type="STRING" id="84029.CROST_33380"/>
<dbReference type="AlphaFoldDB" id="A0A1S8L134"/>
<dbReference type="KEGG" id="crw:CROST_013050"/>
<dbReference type="EC" id="1.-.-.-" evidence="2"/>
<dbReference type="InterPro" id="IPR023210">
    <property type="entry name" value="NADP_OxRdtase_dom"/>
</dbReference>
<evidence type="ECO:0000313" key="2">
    <source>
        <dbReference type="EMBL" id="URZ10595.1"/>
    </source>
</evidence>
<dbReference type="Proteomes" id="UP000190951">
    <property type="component" value="Chromosome"/>
</dbReference>
<dbReference type="CDD" id="cd19092">
    <property type="entry name" value="AKR_BsYcsN_EcYdhF-like"/>
    <property type="match status" value="1"/>
</dbReference>
<dbReference type="EMBL" id="CP096983">
    <property type="protein sequence ID" value="URZ10595.1"/>
    <property type="molecule type" value="Genomic_DNA"/>
</dbReference>
<keyword evidence="3" id="KW-1185">Reference proteome</keyword>
<dbReference type="GO" id="GO:0005829">
    <property type="term" value="C:cytosol"/>
    <property type="evidence" value="ECO:0007669"/>
    <property type="project" value="TreeGrafter"/>
</dbReference>
<dbReference type="Pfam" id="PF00248">
    <property type="entry name" value="Aldo_ket_red"/>
    <property type="match status" value="1"/>
</dbReference>
<dbReference type="InterPro" id="IPR020471">
    <property type="entry name" value="AKR"/>
</dbReference>
<feature type="domain" description="NADP-dependent oxidoreductase" evidence="1">
    <location>
        <begin position="16"/>
        <end position="292"/>
    </location>
</feature>
<dbReference type="InterPro" id="IPR050523">
    <property type="entry name" value="AKR_Detox_Biosynth"/>
</dbReference>
<proteinExistence type="predicted"/>
<dbReference type="InterPro" id="IPR036812">
    <property type="entry name" value="NAD(P)_OxRdtase_dom_sf"/>
</dbReference>
<evidence type="ECO:0000313" key="3">
    <source>
        <dbReference type="Proteomes" id="UP000190951"/>
    </source>
</evidence>
<reference evidence="2 3" key="1">
    <citation type="submission" date="2022-04" db="EMBL/GenBank/DDBJ databases">
        <title>Genome sequence of C. roseum typestrain.</title>
        <authorList>
            <person name="Poehlein A."/>
            <person name="Schoch T."/>
            <person name="Duerre P."/>
            <person name="Daniel R."/>
        </authorList>
    </citation>
    <scope>NUCLEOTIDE SEQUENCE [LARGE SCALE GENOMIC DNA]</scope>
    <source>
        <strain evidence="2 3">DSM 7320</strain>
    </source>
</reference>
<gene>
    <name evidence="2" type="primary">ydhF_1</name>
    <name evidence="2" type="ORF">CROST_013050</name>
</gene>
<evidence type="ECO:0000259" key="1">
    <source>
        <dbReference type="Pfam" id="PF00248"/>
    </source>
</evidence>
<protein>
    <submittedName>
        <fullName evidence="2">Oxidoreductase YdhF</fullName>
        <ecNumber evidence="2">1.-.-.-</ecNumber>
    </submittedName>
</protein>